<dbReference type="AlphaFoldDB" id="A0A512IZX3"/>
<organism evidence="1 3">
    <name type="scientific">Methylobacterium oxalidis</name>
    <dbReference type="NCBI Taxonomy" id="944322"/>
    <lineage>
        <taxon>Bacteria</taxon>
        <taxon>Pseudomonadati</taxon>
        <taxon>Pseudomonadota</taxon>
        <taxon>Alphaproteobacteria</taxon>
        <taxon>Hyphomicrobiales</taxon>
        <taxon>Methylobacteriaceae</taxon>
        <taxon>Methylobacterium</taxon>
    </lineage>
</organism>
<evidence type="ECO:0000313" key="3">
    <source>
        <dbReference type="Proteomes" id="UP000321960"/>
    </source>
</evidence>
<sequence length="150" mass="16535">MSSAVHDFAAGRYACAEQVAAVERVFAAEIRDFIAELCLLDGGLLVGWVHNERHANIADLVASSAEPFFKEATLAYADAADVRLDWGRSLQVVLDMEFVTQPVTVFFKLVLDGYFVGVAIQRILTEHEPPLCLDRFAHALSDARHASARM</sequence>
<dbReference type="Proteomes" id="UP001156856">
    <property type="component" value="Unassembled WGS sequence"/>
</dbReference>
<evidence type="ECO:0000313" key="4">
    <source>
        <dbReference type="Proteomes" id="UP001156856"/>
    </source>
</evidence>
<reference evidence="2" key="1">
    <citation type="journal article" date="2014" name="Int. J. Syst. Evol. Microbiol.">
        <title>Complete genome of a new Firmicutes species belonging to the dominant human colonic microbiota ('Ruminococcus bicirculans') reveals two chromosomes and a selective capacity to utilize plant glucans.</title>
        <authorList>
            <consortium name="NISC Comparative Sequencing Program"/>
            <person name="Wegmann U."/>
            <person name="Louis P."/>
            <person name="Goesmann A."/>
            <person name="Henrissat B."/>
            <person name="Duncan S.H."/>
            <person name="Flint H.J."/>
        </authorList>
    </citation>
    <scope>NUCLEOTIDE SEQUENCE</scope>
    <source>
        <strain evidence="2">NBRC 107715</strain>
    </source>
</reference>
<reference evidence="1 3" key="3">
    <citation type="submission" date="2019-07" db="EMBL/GenBank/DDBJ databases">
        <title>Whole genome shotgun sequence of Methylobacterium oxalidis NBRC 107715.</title>
        <authorList>
            <person name="Hosoyama A."/>
            <person name="Uohara A."/>
            <person name="Ohji S."/>
            <person name="Ichikawa N."/>
        </authorList>
    </citation>
    <scope>NUCLEOTIDE SEQUENCE [LARGE SCALE GENOMIC DNA]</scope>
    <source>
        <strain evidence="1 3">NBRC 107715</strain>
    </source>
</reference>
<keyword evidence="4" id="KW-1185">Reference proteome</keyword>
<comment type="caution">
    <text evidence="1">The sequence shown here is derived from an EMBL/GenBank/DDBJ whole genome shotgun (WGS) entry which is preliminary data.</text>
</comment>
<gene>
    <name evidence="2" type="ORF">GCM10007888_58120</name>
    <name evidence="1" type="ORF">MOX02_12070</name>
</gene>
<accession>A0A512IZX3</accession>
<protein>
    <submittedName>
        <fullName evidence="1">Uncharacterized protein</fullName>
    </submittedName>
</protein>
<evidence type="ECO:0000313" key="2">
    <source>
        <dbReference type="EMBL" id="GLS67428.1"/>
    </source>
</evidence>
<reference evidence="2" key="4">
    <citation type="submission" date="2023-01" db="EMBL/GenBank/DDBJ databases">
        <title>Draft genome sequence of Methylobacterium oxalidis strain NBRC 107715.</title>
        <authorList>
            <person name="Sun Q."/>
            <person name="Mori K."/>
        </authorList>
    </citation>
    <scope>NUCLEOTIDE SEQUENCE</scope>
    <source>
        <strain evidence="2">NBRC 107715</strain>
    </source>
</reference>
<name>A0A512IZX3_9HYPH</name>
<dbReference type="EMBL" id="BSPK01000112">
    <property type="protein sequence ID" value="GLS67428.1"/>
    <property type="molecule type" value="Genomic_DNA"/>
</dbReference>
<dbReference type="RefSeq" id="WP_147024889.1">
    <property type="nucleotide sequence ID" value="NZ_BJZU01000017.1"/>
</dbReference>
<dbReference type="Proteomes" id="UP000321960">
    <property type="component" value="Unassembled WGS sequence"/>
</dbReference>
<dbReference type="EMBL" id="BJZU01000017">
    <property type="protein sequence ID" value="GEP03169.1"/>
    <property type="molecule type" value="Genomic_DNA"/>
</dbReference>
<proteinExistence type="predicted"/>
<dbReference type="OrthoDB" id="7862614at2"/>
<reference evidence="4" key="2">
    <citation type="journal article" date="2019" name="Int. J. Syst. Evol. Microbiol.">
        <title>The Global Catalogue of Microorganisms (GCM) 10K type strain sequencing project: providing services to taxonomists for standard genome sequencing and annotation.</title>
        <authorList>
            <consortium name="The Broad Institute Genomics Platform"/>
            <consortium name="The Broad Institute Genome Sequencing Center for Infectious Disease"/>
            <person name="Wu L."/>
            <person name="Ma J."/>
        </authorList>
    </citation>
    <scope>NUCLEOTIDE SEQUENCE [LARGE SCALE GENOMIC DNA]</scope>
    <source>
        <strain evidence="4">NBRC 107715</strain>
    </source>
</reference>
<evidence type="ECO:0000313" key="1">
    <source>
        <dbReference type="EMBL" id="GEP03169.1"/>
    </source>
</evidence>